<protein>
    <submittedName>
        <fullName evidence="1">Uncharacterized protein</fullName>
    </submittedName>
</protein>
<sequence length="114" mass="12899">MPSMTAKKPGLMQVSVSRSAEQKRLIPAYCSNLARRARELAILRKHIDIDTKGGVSSLGIMDRYSPHAIAVTDPLFSRIKKLHILLGRIFIDIVNLWFTDEKARFPERMPLDPA</sequence>
<accession>A0A559L455</accession>
<dbReference type="AlphaFoldDB" id="A0A559L455"/>
<dbReference type="EMBL" id="SRMI01000006">
    <property type="protein sequence ID" value="TVY67700.1"/>
    <property type="molecule type" value="Genomic_DNA"/>
</dbReference>
<evidence type="ECO:0000313" key="2">
    <source>
        <dbReference type="Proteomes" id="UP000320707"/>
    </source>
</evidence>
<reference evidence="1 2" key="1">
    <citation type="journal article" date="2019" name="Microbiol. Resour. Announc.">
        <title>High-quality draft genome sequence of Fusarium oxysporum f. sp. cubense strain 160527, a causal agent of Panama disease.</title>
        <authorList>
            <person name="Asai S."/>
            <person name="Ayukawa Y."/>
            <person name="Gan P."/>
            <person name="Masuda S."/>
            <person name="Komatsu K."/>
            <person name="Shirasu K."/>
            <person name="Arie T."/>
        </authorList>
    </citation>
    <scope>NUCLEOTIDE SEQUENCE [LARGE SCALE GENOMIC DNA]</scope>
    <source>
        <strain evidence="1 2">160527</strain>
    </source>
</reference>
<gene>
    <name evidence="1" type="ORF">Focb16_v003135</name>
</gene>
<comment type="caution">
    <text evidence="1">The sequence shown here is derived from an EMBL/GenBank/DDBJ whole genome shotgun (WGS) entry which is preliminary data.</text>
</comment>
<dbReference type="Proteomes" id="UP000320707">
    <property type="component" value="Unassembled WGS sequence"/>
</dbReference>
<evidence type="ECO:0000313" key="1">
    <source>
        <dbReference type="EMBL" id="TVY67700.1"/>
    </source>
</evidence>
<proteinExistence type="predicted"/>
<name>A0A559L455_FUSOC</name>
<organism evidence="1 2">
    <name type="scientific">Fusarium oxysporum f. sp. cubense</name>
    <dbReference type="NCBI Taxonomy" id="61366"/>
    <lineage>
        <taxon>Eukaryota</taxon>
        <taxon>Fungi</taxon>
        <taxon>Dikarya</taxon>
        <taxon>Ascomycota</taxon>
        <taxon>Pezizomycotina</taxon>
        <taxon>Sordariomycetes</taxon>
        <taxon>Hypocreomycetidae</taxon>
        <taxon>Hypocreales</taxon>
        <taxon>Nectriaceae</taxon>
        <taxon>Fusarium</taxon>
        <taxon>Fusarium oxysporum species complex</taxon>
    </lineage>
</organism>